<evidence type="ECO:0000313" key="2">
    <source>
        <dbReference type="Proteomes" id="UP000030321"/>
    </source>
</evidence>
<reference evidence="2" key="1">
    <citation type="journal article" date="2015" name="Genome">
        <title>Whole Genome Sequence of the Non-Microcystin-Producing Microcystis aeruginosa Strain NIES-44.</title>
        <authorList>
            <person name="Okano K."/>
            <person name="Miyata N."/>
            <person name="Ozaki Y."/>
        </authorList>
    </citation>
    <scope>NUCLEOTIDE SEQUENCE [LARGE SCALE GENOMIC DNA]</scope>
    <source>
        <strain evidence="2">NIES-44</strain>
    </source>
</reference>
<evidence type="ECO:0000313" key="1">
    <source>
        <dbReference type="EMBL" id="GAL93479.1"/>
    </source>
</evidence>
<proteinExistence type="predicted"/>
<gene>
    <name evidence="1" type="ORF">N44_02166</name>
</gene>
<sequence>MIGNLARKPNRPIEGSCPFWGPLDPSEIVIGGEVLLDSTVR</sequence>
<dbReference type="Proteomes" id="UP000030321">
    <property type="component" value="Unassembled WGS sequence"/>
</dbReference>
<protein>
    <submittedName>
        <fullName evidence="1">Uncharacterized protein</fullName>
    </submittedName>
</protein>
<accession>A0A0A1VV97</accession>
<dbReference type="AlphaFoldDB" id="A0A0A1VV97"/>
<name>A0A0A1VV97_MICAE</name>
<dbReference type="EMBL" id="BBPA01000039">
    <property type="protein sequence ID" value="GAL93479.1"/>
    <property type="molecule type" value="Genomic_DNA"/>
</dbReference>
<organism evidence="1 2">
    <name type="scientific">Microcystis aeruginosa NIES-44</name>
    <dbReference type="NCBI Taxonomy" id="449439"/>
    <lineage>
        <taxon>Bacteria</taxon>
        <taxon>Bacillati</taxon>
        <taxon>Cyanobacteriota</taxon>
        <taxon>Cyanophyceae</taxon>
        <taxon>Oscillatoriophycideae</taxon>
        <taxon>Chroococcales</taxon>
        <taxon>Microcystaceae</taxon>
        <taxon>Microcystis</taxon>
    </lineage>
</organism>
<dbReference type="RefSeq" id="WP_274518339.1">
    <property type="nucleotide sequence ID" value="NZ_BBPA01000039.1"/>
</dbReference>
<comment type="caution">
    <text evidence="1">The sequence shown here is derived from an EMBL/GenBank/DDBJ whole genome shotgun (WGS) entry which is preliminary data.</text>
</comment>